<dbReference type="NCBIfam" id="TIGR02432">
    <property type="entry name" value="lysidine_TilS_N"/>
    <property type="match status" value="1"/>
</dbReference>
<dbReference type="NCBIfam" id="TIGR02433">
    <property type="entry name" value="lysidine_TilS_C"/>
    <property type="match status" value="1"/>
</dbReference>
<evidence type="ECO:0000256" key="3">
    <source>
        <dbReference type="ARBA" id="ARBA00022598"/>
    </source>
</evidence>
<comment type="similarity">
    <text evidence="8">Belongs to the tRNA(Ile)-lysidine synthase family.</text>
</comment>
<dbReference type="SMART" id="SM00977">
    <property type="entry name" value="TilS_C"/>
    <property type="match status" value="1"/>
</dbReference>
<keyword evidence="6" id="KW-0067">ATP-binding</keyword>
<sequence length="420" mass="45222">MSDCLTRHAVPPSACLCLGLSAGLDSVVLLHLLAGLRAESGFSLSAIHVHHGLSPHADAWAETAVAIAHALNVPCKVREVRVDRGSGLGVEAAARAARYAAFESVDADLLCLAHHQDDQAETVLMQVLRGNGLAGMAAMPACRELTPSLKLLRPLLDVPRSALRTYAEAHALHWIEDESNADPRFTRNFLRHQVLPALVRRDPGVGASLARVSAQAAEADALLTELAELDLVVCAVGGAFDLAAAALLSPLRRRNALRRWLRGHDIVADARAFDVFVRQLDAQADAQPELCWHGRRVRRYRQRVHFVPAGPFVGEVAVEPGVGISAQQGRLIWIRGTGGVAEDGAGPWRLLPRAGGERLRLRAEGPTRLLKSLYQEAAVPPWLRDSTPLLFCGDRLAAVPGIGVATEFADGSWLPVWQPA</sequence>
<keyword evidence="2 8" id="KW-0963">Cytoplasm</keyword>
<evidence type="ECO:0000259" key="9">
    <source>
        <dbReference type="SMART" id="SM00977"/>
    </source>
</evidence>
<evidence type="ECO:0000256" key="1">
    <source>
        <dbReference type="ARBA" id="ARBA00004496"/>
    </source>
</evidence>
<name>A0ABS2BFY1_9NEIS</name>
<accession>A0ABS2BFY1</accession>
<evidence type="ECO:0000256" key="4">
    <source>
        <dbReference type="ARBA" id="ARBA00022694"/>
    </source>
</evidence>
<keyword evidence="11" id="KW-1185">Reference proteome</keyword>
<keyword evidence="3 8" id="KW-0436">Ligase</keyword>
<evidence type="ECO:0000313" key="10">
    <source>
        <dbReference type="EMBL" id="MBM3114524.1"/>
    </source>
</evidence>
<comment type="caution">
    <text evidence="10">The sequence shown here is derived from an EMBL/GenBank/DDBJ whole genome shotgun (WGS) entry which is preliminary data.</text>
</comment>
<dbReference type="Pfam" id="PF11734">
    <property type="entry name" value="TilS_C"/>
    <property type="match status" value="1"/>
</dbReference>
<dbReference type="InterPro" id="IPR012795">
    <property type="entry name" value="tRNA_Ile_lys_synt_N"/>
</dbReference>
<dbReference type="InterPro" id="IPR012796">
    <property type="entry name" value="Lysidine-tRNA-synth_C"/>
</dbReference>
<dbReference type="GO" id="GO:0032267">
    <property type="term" value="F:tRNA(Ile)-lysidine synthase activity"/>
    <property type="evidence" value="ECO:0007669"/>
    <property type="project" value="UniProtKB-EC"/>
</dbReference>
<dbReference type="Proteomes" id="UP000809431">
    <property type="component" value="Unassembled WGS sequence"/>
</dbReference>
<dbReference type="InterPro" id="IPR014729">
    <property type="entry name" value="Rossmann-like_a/b/a_fold"/>
</dbReference>
<evidence type="ECO:0000256" key="6">
    <source>
        <dbReference type="ARBA" id="ARBA00022840"/>
    </source>
</evidence>
<protein>
    <recommendedName>
        <fullName evidence="8">tRNA(Ile)-lysidine synthase</fullName>
        <ecNumber evidence="8">6.3.4.19</ecNumber>
    </recommendedName>
    <alternativeName>
        <fullName evidence="8">tRNA(Ile)-2-lysyl-cytidine synthase</fullName>
    </alternativeName>
    <alternativeName>
        <fullName evidence="8">tRNA(Ile)-lysidine synthetase</fullName>
    </alternativeName>
</protein>
<dbReference type="Pfam" id="PF09179">
    <property type="entry name" value="TilS"/>
    <property type="match status" value="1"/>
</dbReference>
<dbReference type="Pfam" id="PF01171">
    <property type="entry name" value="ATP_bind_3"/>
    <property type="match status" value="1"/>
</dbReference>
<evidence type="ECO:0000313" key="11">
    <source>
        <dbReference type="Proteomes" id="UP000809431"/>
    </source>
</evidence>
<dbReference type="InterPro" id="IPR011063">
    <property type="entry name" value="TilS/TtcA_N"/>
</dbReference>
<dbReference type="Gene3D" id="3.40.50.620">
    <property type="entry name" value="HUPs"/>
    <property type="match status" value="1"/>
</dbReference>
<feature type="domain" description="Lysidine-tRNA(Ile) synthetase C-terminal" evidence="9">
    <location>
        <begin position="348"/>
        <end position="417"/>
    </location>
</feature>
<dbReference type="PANTHER" id="PTHR43033:SF1">
    <property type="entry name" value="TRNA(ILE)-LYSIDINE SYNTHASE-RELATED"/>
    <property type="match status" value="1"/>
</dbReference>
<dbReference type="CDD" id="cd01992">
    <property type="entry name" value="TilS_N"/>
    <property type="match status" value="1"/>
</dbReference>
<dbReference type="EC" id="6.3.4.19" evidence="8"/>
<dbReference type="RefSeq" id="WP_203536208.1">
    <property type="nucleotide sequence ID" value="NZ_JAESND010000001.1"/>
</dbReference>
<dbReference type="SUPFAM" id="SSF52402">
    <property type="entry name" value="Adenine nucleotide alpha hydrolases-like"/>
    <property type="match status" value="1"/>
</dbReference>
<dbReference type="HAMAP" id="MF_01161">
    <property type="entry name" value="tRNA_Ile_lys_synt"/>
    <property type="match status" value="1"/>
</dbReference>
<dbReference type="EMBL" id="JAESND010000001">
    <property type="protein sequence ID" value="MBM3114524.1"/>
    <property type="molecule type" value="Genomic_DNA"/>
</dbReference>
<dbReference type="InterPro" id="IPR012094">
    <property type="entry name" value="tRNA_Ile_lys_synt"/>
</dbReference>
<comment type="catalytic activity">
    <reaction evidence="7 8">
        <text>cytidine(34) in tRNA(Ile2) + L-lysine + ATP = lysidine(34) in tRNA(Ile2) + AMP + diphosphate + H(+)</text>
        <dbReference type="Rhea" id="RHEA:43744"/>
        <dbReference type="Rhea" id="RHEA-COMP:10625"/>
        <dbReference type="Rhea" id="RHEA-COMP:10670"/>
        <dbReference type="ChEBI" id="CHEBI:15378"/>
        <dbReference type="ChEBI" id="CHEBI:30616"/>
        <dbReference type="ChEBI" id="CHEBI:32551"/>
        <dbReference type="ChEBI" id="CHEBI:33019"/>
        <dbReference type="ChEBI" id="CHEBI:82748"/>
        <dbReference type="ChEBI" id="CHEBI:83665"/>
        <dbReference type="ChEBI" id="CHEBI:456215"/>
        <dbReference type="EC" id="6.3.4.19"/>
    </reaction>
</comment>
<keyword evidence="5" id="KW-0547">Nucleotide-binding</keyword>
<dbReference type="SUPFAM" id="SSF56037">
    <property type="entry name" value="PheT/TilS domain"/>
    <property type="match status" value="1"/>
</dbReference>
<keyword evidence="4 8" id="KW-0819">tRNA processing</keyword>
<evidence type="ECO:0000256" key="5">
    <source>
        <dbReference type="ARBA" id="ARBA00022741"/>
    </source>
</evidence>
<dbReference type="Gene3D" id="1.20.59.20">
    <property type="match status" value="1"/>
</dbReference>
<organism evidence="10 11">
    <name type="scientific">Jeongeupia naejangsanensis</name>
    <dbReference type="NCBI Taxonomy" id="613195"/>
    <lineage>
        <taxon>Bacteria</taxon>
        <taxon>Pseudomonadati</taxon>
        <taxon>Pseudomonadota</taxon>
        <taxon>Betaproteobacteria</taxon>
        <taxon>Neisseriales</taxon>
        <taxon>Chitinibacteraceae</taxon>
        <taxon>Jeongeupia</taxon>
    </lineage>
</organism>
<comment type="subcellular location">
    <subcellularLocation>
        <location evidence="1 8">Cytoplasm</location>
    </subcellularLocation>
</comment>
<evidence type="ECO:0000256" key="2">
    <source>
        <dbReference type="ARBA" id="ARBA00022490"/>
    </source>
</evidence>
<dbReference type="SUPFAM" id="SSF82829">
    <property type="entry name" value="MesJ substrate recognition domain-like"/>
    <property type="match status" value="1"/>
</dbReference>
<proteinExistence type="inferred from homology"/>
<dbReference type="PANTHER" id="PTHR43033">
    <property type="entry name" value="TRNA(ILE)-LYSIDINE SYNTHASE-RELATED"/>
    <property type="match status" value="1"/>
</dbReference>
<evidence type="ECO:0000256" key="8">
    <source>
        <dbReference type="HAMAP-Rule" id="MF_01161"/>
    </source>
</evidence>
<evidence type="ECO:0000256" key="7">
    <source>
        <dbReference type="ARBA" id="ARBA00048539"/>
    </source>
</evidence>
<comment type="function">
    <text evidence="8">Ligates lysine onto the cytidine present at position 34 of the AUA codon-specific tRNA(Ile) that contains the anticodon CAU, in an ATP-dependent manner. Cytidine is converted to lysidine, thus changing the amino acid specificity of the tRNA from methionine to isoleucine.</text>
</comment>
<comment type="caution">
    <text evidence="8">Lacks conserved residue(s) required for the propagation of feature annotation.</text>
</comment>
<dbReference type="InterPro" id="IPR015262">
    <property type="entry name" value="tRNA_Ile_lys_synt_subst-bd"/>
</dbReference>
<reference evidence="10 11" key="1">
    <citation type="submission" date="2021-01" db="EMBL/GenBank/DDBJ databases">
        <title>Draft Genome Sequence and Polyhydroxyalkanoate Biosynthetic Potential of Jeongeupia naejangsanensis Type Strain DSM 24253.</title>
        <authorList>
            <person name="Turrini P."/>
            <person name="Artuso I."/>
            <person name="Lugli G.A."/>
            <person name="Frangipani E."/>
            <person name="Ventura M."/>
            <person name="Visca P."/>
        </authorList>
    </citation>
    <scope>NUCLEOTIDE SEQUENCE [LARGE SCALE GENOMIC DNA]</scope>
    <source>
        <strain evidence="10 11">DSM 24253</strain>
    </source>
</reference>
<gene>
    <name evidence="8 10" type="primary">tilS</name>
    <name evidence="10" type="ORF">JMJ54_01665</name>
</gene>